<comment type="caution">
    <text evidence="8">Lacks conserved residue(s) required for the propagation of feature annotation.</text>
</comment>
<dbReference type="OrthoDB" id="194358at2759"/>
<feature type="region of interest" description="Disordered" evidence="9">
    <location>
        <begin position="974"/>
        <end position="994"/>
    </location>
</feature>
<feature type="region of interest" description="Disordered" evidence="9">
    <location>
        <begin position="226"/>
        <end position="247"/>
    </location>
</feature>
<feature type="region of interest" description="Disordered" evidence="9">
    <location>
        <begin position="1203"/>
        <end position="1264"/>
    </location>
</feature>
<feature type="compositionally biased region" description="Acidic residues" evidence="9">
    <location>
        <begin position="1483"/>
        <end position="1492"/>
    </location>
</feature>
<feature type="compositionally biased region" description="Basic and acidic residues" evidence="9">
    <location>
        <begin position="236"/>
        <end position="246"/>
    </location>
</feature>
<evidence type="ECO:0000256" key="4">
    <source>
        <dbReference type="ARBA" id="ARBA00022833"/>
    </source>
</evidence>
<sequence length="1611" mass="178885">MSNNARHYEEDPDSENSDEPSEECEDDRCDGPTPPIWHCVDCDSSYCSQCWELQGPHKPKKKGRDGVPHEKTNPHVVRRLKTILHPSRKPEEIQKLHEDDESTKWFGVARDLTGRPQFEDFGRYATLMSSISPIDGTGNRYPQLVSFIGVTNAGKSTLIKMLVNHDIEAATAANRALFPSPVVGSVVNDTLPTSGDVHLYADPATHAEQLPILFADCEGFEGGERVPLGARSRRRAGSDPEKRDPAKAGYVHTRTIEWANTEESKQREYAVTALYPRLLYTFSDCVVFVLRNPKTFQSAVLTKLLEWGVSALEKSINQPALPHCVVALNGTDPAVDEREWDINYATQSLLSSVKGALDYVEGVPRFRELADHWRNLGKHIYSVEDLILRYYSSFKVIRIPSKPRYMKINEQVGKLHGMIKSNCEESFRAKRRARMLTNADELNTYLQSGFDHFTQHLDVPFNFMQISLLRNPIPNDFGGHILQLCATISSQQPNHQPGRVAWMFEQLSVMLASCVLLDCARFRKGRVDELFTNYEKFFDWAMGEYLEMHYPCSYVSSDGTRQCQVVKARHQAKGHQDEKGIIATGDYQAGVDKDFHQHWKAHLRSAIGSIQRDFQYELEQASQNDEVQTIPEERIALDLHIGYINDFFEAVGPASSICSHATCFCCLMDVPEHALPCGHVICTACIKAYGKQTKSSVSVACCPLHRVSTKWAHPTVVKFKPIGAGVRVLALDGGGIRGIVQLEVLRAIEKALGGYLPIQAFFDLIVGTGTGGVIGVALAMKDRTVDSCIDMFSVLCDHAYTPRFSGALPIISHLAQVLGSGPKYKTKPLHGALKTAFTEDDDLFGTTDRFRGGMRVALTSTSVTGRETMLLASYRRPEDFLPAYKFERPHEPEMELKMWESAAASISHPALFRPFIHHNKTYLDGGIRCPNPAFIADRERRLIWPDVGEPDLFLSLGTGQNRITILQKLSDRPKDGVPDTIIPPAGQTPKKTSGRWRARRIDDVLDAEVQWADFRAYAVKERSEAKGRRFIRFNPDLDKEPPNQDSKHDLEHLQANVRKRLQTAHRMAALRNVAHRLVASSFYLDLQSKATAEKSEQVCTGSISCRFEDGSSEMAALGRILKDRRTDGFEPFFLIKPDQESATASFRVAIGIEVVATMIESRVFGLANIFIPLKDEGKASSINLFLSSHDGLEPDGFPISGFPRVLLGEPNPQQKNARRPVRSSSEQTLRTSNRHLRSPSLDGDNISLNGPAPSIASSSEDSWQDTQAKMAQYVNKNGSPKMSLADLIAANQYQEGAGRSRTNRFWTYIGNNHMTQHPELYSPEELSKFALSASSPRPSELPTPMDDGHSMSGSLSAAMANGQPLPTIPQELEADDKATREMHQQQYYAAARDHARSSHISAISSSGISSANHTYNSSTSTAGAVSPPSRTSSLSTGYQLSSSVYNPHSSSSTNGHNGPPGPGQSRTLPQGTPREAIPSMCETEFDDDDETEAADRATYSTQNSSTASTAPTSNPGDELPPPYLSREQQQQYHHQQALQQLNQQQQYYQQQHQQQDRNPEPTGLESALETALPDKNTAAQLNSWLASQRSNGSMARSRTGGLKSVQEEAGE</sequence>
<evidence type="ECO:0000256" key="5">
    <source>
        <dbReference type="ARBA" id="ARBA00022963"/>
    </source>
</evidence>
<dbReference type="SUPFAM" id="SSF52540">
    <property type="entry name" value="P-loop containing nucleoside triphosphate hydrolases"/>
    <property type="match status" value="1"/>
</dbReference>
<dbReference type="GO" id="GO:0046486">
    <property type="term" value="P:glycerolipid metabolic process"/>
    <property type="evidence" value="ECO:0007669"/>
    <property type="project" value="UniProtKB-ARBA"/>
</dbReference>
<feature type="compositionally biased region" description="Polar residues" evidence="9">
    <location>
        <begin position="1577"/>
        <end position="1596"/>
    </location>
</feature>
<feature type="short sequence motif" description="GXGXXG" evidence="8">
    <location>
        <begin position="733"/>
        <end position="738"/>
    </location>
</feature>
<dbReference type="InterPro" id="IPR002641">
    <property type="entry name" value="PNPLA_dom"/>
</dbReference>
<evidence type="ECO:0000256" key="1">
    <source>
        <dbReference type="ARBA" id="ARBA00022723"/>
    </source>
</evidence>
<dbReference type="GO" id="GO:0016042">
    <property type="term" value="P:lipid catabolic process"/>
    <property type="evidence" value="ECO:0007669"/>
    <property type="project" value="UniProtKB-KW"/>
</dbReference>
<dbReference type="Gene3D" id="3.40.1090.10">
    <property type="entry name" value="Cytosolic phospholipase A2 catalytic domain"/>
    <property type="match status" value="1"/>
</dbReference>
<evidence type="ECO:0000259" key="10">
    <source>
        <dbReference type="PROSITE" id="PS50089"/>
    </source>
</evidence>
<dbReference type="InterPro" id="IPR017907">
    <property type="entry name" value="Znf_RING_CS"/>
</dbReference>
<feature type="compositionally biased region" description="Low complexity" evidence="9">
    <location>
        <begin position="1431"/>
        <end position="1452"/>
    </location>
</feature>
<accession>A0A6J3LRY5</accession>
<dbReference type="RefSeq" id="XP_033455596.1">
    <property type="nucleotide sequence ID" value="XM_033609038.1"/>
</dbReference>
<dbReference type="GO" id="GO:0047499">
    <property type="term" value="F:calcium-independent phospholipase A2 activity"/>
    <property type="evidence" value="ECO:0007669"/>
    <property type="project" value="TreeGrafter"/>
</dbReference>
<gene>
    <name evidence="13" type="ORF">K489DRAFT_91357</name>
</gene>
<feature type="compositionally biased region" description="Acidic residues" evidence="9">
    <location>
        <begin position="10"/>
        <end position="28"/>
    </location>
</feature>
<dbReference type="GO" id="GO:0019369">
    <property type="term" value="P:arachidonate metabolic process"/>
    <property type="evidence" value="ECO:0007669"/>
    <property type="project" value="TreeGrafter"/>
</dbReference>
<dbReference type="Pfam" id="PF01734">
    <property type="entry name" value="Patatin"/>
    <property type="match status" value="1"/>
</dbReference>
<dbReference type="CDD" id="cd07199">
    <property type="entry name" value="Pat17_PNPLA8_PNPLA9_like"/>
    <property type="match status" value="1"/>
</dbReference>
<evidence type="ECO:0000256" key="3">
    <source>
        <dbReference type="ARBA" id="ARBA00022801"/>
    </source>
</evidence>
<dbReference type="GO" id="GO:0016020">
    <property type="term" value="C:membrane"/>
    <property type="evidence" value="ECO:0007669"/>
    <property type="project" value="TreeGrafter"/>
</dbReference>
<reference evidence="13" key="1">
    <citation type="submission" date="2020-01" db="EMBL/GenBank/DDBJ databases">
        <authorList>
            <consortium name="DOE Joint Genome Institute"/>
            <person name="Haridas S."/>
            <person name="Albert R."/>
            <person name="Binder M."/>
            <person name="Bloem J."/>
            <person name="Labutti K."/>
            <person name="Salamov A."/>
            <person name="Andreopoulos B."/>
            <person name="Baker S.E."/>
            <person name="Barry K."/>
            <person name="Bills G."/>
            <person name="Bluhm B.H."/>
            <person name="Cannon C."/>
            <person name="Castanera R."/>
            <person name="Culley D.E."/>
            <person name="Daum C."/>
            <person name="Ezra D."/>
            <person name="Gonzalez J.B."/>
            <person name="Henrissat B."/>
            <person name="Kuo A."/>
            <person name="Liang C."/>
            <person name="Lipzen A."/>
            <person name="Lutzoni F."/>
            <person name="Magnuson J."/>
            <person name="Mondo S."/>
            <person name="Nolan M."/>
            <person name="Ohm R."/>
            <person name="Pangilinan J."/>
            <person name="Park H.-J."/>
            <person name="Ramirez L."/>
            <person name="Alfaro M."/>
            <person name="Sun H."/>
            <person name="Tritt A."/>
            <person name="Yoshinaga Y."/>
            <person name="Zwiers L.-H."/>
            <person name="Turgeon B.G."/>
            <person name="Goodwin S.B."/>
            <person name="Spatafora J.W."/>
            <person name="Crous P.W."/>
            <person name="Grigoriev I.V."/>
        </authorList>
    </citation>
    <scope>NUCLEOTIDE SEQUENCE</scope>
    <source>
        <strain evidence="13">CBS 342.82</strain>
    </source>
</reference>
<keyword evidence="5" id="KW-0442">Lipid degradation</keyword>
<dbReference type="InterPro" id="IPR027417">
    <property type="entry name" value="P-loop_NTPase"/>
</dbReference>
<feature type="compositionally biased region" description="Polar residues" evidence="9">
    <location>
        <begin position="1222"/>
        <end position="1231"/>
    </location>
</feature>
<keyword evidence="3" id="KW-0378">Hydrolase</keyword>
<feature type="region of interest" description="Disordered" evidence="9">
    <location>
        <begin position="1"/>
        <end position="29"/>
    </location>
</feature>
<reference evidence="13" key="2">
    <citation type="submission" date="2020-04" db="EMBL/GenBank/DDBJ databases">
        <authorList>
            <consortium name="NCBI Genome Project"/>
        </authorList>
    </citation>
    <scope>NUCLEOTIDE SEQUENCE</scope>
    <source>
        <strain evidence="13">CBS 342.82</strain>
    </source>
</reference>
<dbReference type="Proteomes" id="UP000504637">
    <property type="component" value="Unplaced"/>
</dbReference>
<dbReference type="GO" id="GO:0008270">
    <property type="term" value="F:zinc ion binding"/>
    <property type="evidence" value="ECO:0007669"/>
    <property type="project" value="UniProtKB-KW"/>
</dbReference>
<dbReference type="PROSITE" id="PS50089">
    <property type="entry name" value="ZF_RING_2"/>
    <property type="match status" value="1"/>
</dbReference>
<dbReference type="GeneID" id="54366839"/>
<feature type="short sequence motif" description="DGA/G" evidence="8">
    <location>
        <begin position="924"/>
        <end position="926"/>
    </location>
</feature>
<dbReference type="PROSITE" id="PS51635">
    <property type="entry name" value="PNPLA"/>
    <property type="match status" value="1"/>
</dbReference>
<evidence type="ECO:0000313" key="12">
    <source>
        <dbReference type="Proteomes" id="UP000504637"/>
    </source>
</evidence>
<protein>
    <recommendedName>
        <fullName evidence="14">FabD/lysophospholipase-like protein</fullName>
    </recommendedName>
</protein>
<evidence type="ECO:0000313" key="13">
    <source>
        <dbReference type="RefSeq" id="XP_033455596.1"/>
    </source>
</evidence>
<keyword evidence="1" id="KW-0479">Metal-binding</keyword>
<reference evidence="13" key="3">
    <citation type="submission" date="2025-08" db="UniProtKB">
        <authorList>
            <consortium name="RefSeq"/>
        </authorList>
    </citation>
    <scope>IDENTIFICATION</scope>
    <source>
        <strain evidence="13">CBS 342.82</strain>
    </source>
</reference>
<dbReference type="InterPro" id="IPR016035">
    <property type="entry name" value="Acyl_Trfase/lysoPLipase"/>
</dbReference>
<keyword evidence="2 7" id="KW-0863">Zinc-finger</keyword>
<feature type="region of interest" description="Disordered" evidence="9">
    <location>
        <begin position="1412"/>
        <end position="1611"/>
    </location>
</feature>
<evidence type="ECO:0000256" key="9">
    <source>
        <dbReference type="SAM" id="MobiDB-lite"/>
    </source>
</evidence>
<feature type="compositionally biased region" description="Polar residues" evidence="9">
    <location>
        <begin position="1255"/>
        <end position="1264"/>
    </location>
</feature>
<feature type="compositionally biased region" description="Low complexity" evidence="9">
    <location>
        <begin position="1528"/>
        <end position="1553"/>
    </location>
</feature>
<evidence type="ECO:0000259" key="11">
    <source>
        <dbReference type="PROSITE" id="PS51635"/>
    </source>
</evidence>
<dbReference type="SUPFAM" id="SSF52151">
    <property type="entry name" value="FabD/lysophospholipase-like"/>
    <property type="match status" value="1"/>
</dbReference>
<keyword evidence="12" id="KW-1185">Reference proteome</keyword>
<dbReference type="InterPro" id="IPR001841">
    <property type="entry name" value="Znf_RING"/>
</dbReference>
<name>A0A6J3LRY5_9PEZI</name>
<feature type="compositionally biased region" description="Polar residues" evidence="9">
    <location>
        <begin position="1414"/>
        <end position="1423"/>
    </location>
</feature>
<dbReference type="CDD" id="cd16449">
    <property type="entry name" value="RING-HC"/>
    <property type="match status" value="1"/>
</dbReference>
<organism evidence="13">
    <name type="scientific">Dissoconium aciculare CBS 342.82</name>
    <dbReference type="NCBI Taxonomy" id="1314786"/>
    <lineage>
        <taxon>Eukaryota</taxon>
        <taxon>Fungi</taxon>
        <taxon>Dikarya</taxon>
        <taxon>Ascomycota</taxon>
        <taxon>Pezizomycotina</taxon>
        <taxon>Dothideomycetes</taxon>
        <taxon>Dothideomycetidae</taxon>
        <taxon>Mycosphaerellales</taxon>
        <taxon>Dissoconiaceae</taxon>
        <taxon>Dissoconium</taxon>
    </lineage>
</organism>
<keyword evidence="6" id="KW-0443">Lipid metabolism</keyword>
<keyword evidence="4" id="KW-0862">Zinc</keyword>
<dbReference type="PROSITE" id="PS00518">
    <property type="entry name" value="ZF_RING_1"/>
    <property type="match status" value="1"/>
</dbReference>
<dbReference type="PANTHER" id="PTHR24185">
    <property type="entry name" value="CALCIUM-INDEPENDENT PHOSPHOLIPASE A2-GAMMA"/>
    <property type="match status" value="1"/>
</dbReference>
<evidence type="ECO:0008006" key="14">
    <source>
        <dbReference type="Google" id="ProtNLM"/>
    </source>
</evidence>
<proteinExistence type="predicted"/>
<dbReference type="CDD" id="cd19757">
    <property type="entry name" value="Bbox1"/>
    <property type="match status" value="1"/>
</dbReference>
<feature type="domain" description="PNPLA" evidence="11">
    <location>
        <begin position="729"/>
        <end position="937"/>
    </location>
</feature>
<feature type="domain" description="RING-type" evidence="10">
    <location>
        <begin position="663"/>
        <end position="706"/>
    </location>
</feature>
<dbReference type="PANTHER" id="PTHR24185:SF1">
    <property type="entry name" value="CALCIUM-INDEPENDENT PHOSPHOLIPASE A2-GAMMA"/>
    <property type="match status" value="1"/>
</dbReference>
<evidence type="ECO:0000256" key="6">
    <source>
        <dbReference type="ARBA" id="ARBA00023098"/>
    </source>
</evidence>
<evidence type="ECO:0000256" key="2">
    <source>
        <dbReference type="ARBA" id="ARBA00022771"/>
    </source>
</evidence>
<feature type="compositionally biased region" description="Low complexity" evidence="9">
    <location>
        <begin position="1496"/>
        <end position="1513"/>
    </location>
</feature>
<evidence type="ECO:0000256" key="8">
    <source>
        <dbReference type="PROSITE-ProRule" id="PRU01161"/>
    </source>
</evidence>
<evidence type="ECO:0000256" key="7">
    <source>
        <dbReference type="PROSITE-ProRule" id="PRU00175"/>
    </source>
</evidence>